<dbReference type="InterPro" id="IPR036909">
    <property type="entry name" value="Cyt_c-like_dom_sf"/>
</dbReference>
<proteinExistence type="predicted"/>
<dbReference type="GO" id="GO:0005506">
    <property type="term" value="F:iron ion binding"/>
    <property type="evidence" value="ECO:0007669"/>
    <property type="project" value="InterPro"/>
</dbReference>
<feature type="binding site" description="covalent" evidence="6">
    <location>
        <position position="583"/>
    </location>
    <ligand>
        <name>heme c</name>
        <dbReference type="ChEBI" id="CHEBI:61717"/>
    </ligand>
</feature>
<dbReference type="PRINTS" id="PR00606">
    <property type="entry name" value="CYTCHROMECID"/>
</dbReference>
<feature type="binding site" description="covalent" evidence="6">
    <location>
        <position position="626"/>
    </location>
    <ligand>
        <name>heme c</name>
        <dbReference type="ChEBI" id="CHEBI:61717"/>
    </ligand>
</feature>
<comment type="PTM">
    <text evidence="6">Binds 1 heme c group covalently per subunit.</text>
</comment>
<gene>
    <name evidence="9" type="ORF">SAMN05444394_2257</name>
</gene>
<evidence type="ECO:0000313" key="9">
    <source>
        <dbReference type="EMBL" id="SIN83553.1"/>
    </source>
</evidence>
<dbReference type="SUPFAM" id="SSF50952">
    <property type="entry name" value="Soluble quinoprotein glucose dehydrogenase"/>
    <property type="match status" value="1"/>
</dbReference>
<dbReference type="PANTHER" id="PTHR33546">
    <property type="entry name" value="LARGE, MULTIFUNCTIONAL SECRETED PROTEIN-RELATED"/>
    <property type="match status" value="1"/>
</dbReference>
<keyword evidence="10" id="KW-1185">Reference proteome</keyword>
<protein>
    <submittedName>
        <fullName evidence="9">Cytochrome c551/c552</fullName>
    </submittedName>
</protein>
<evidence type="ECO:0000313" key="10">
    <source>
        <dbReference type="Proteomes" id="UP000185221"/>
    </source>
</evidence>
<reference evidence="10" key="1">
    <citation type="submission" date="2016-11" db="EMBL/GenBank/DDBJ databases">
        <authorList>
            <person name="Varghese N."/>
            <person name="Submissions S."/>
        </authorList>
    </citation>
    <scope>NUCLEOTIDE SEQUENCE [LARGE SCALE GENOMIC DNA]</scope>
    <source>
        <strain evidence="10">DSM 15292</strain>
    </source>
</reference>
<dbReference type="PROSITE" id="PS51007">
    <property type="entry name" value="CYTC"/>
    <property type="match status" value="1"/>
</dbReference>
<dbReference type="AlphaFoldDB" id="A0A1N6EKK2"/>
<keyword evidence="1" id="KW-0813">Transport</keyword>
<feature type="chain" id="PRO_5012658581" evidence="7">
    <location>
        <begin position="35"/>
        <end position="648"/>
    </location>
</feature>
<evidence type="ECO:0000259" key="8">
    <source>
        <dbReference type="PROSITE" id="PS51007"/>
    </source>
</evidence>
<evidence type="ECO:0000256" key="4">
    <source>
        <dbReference type="ARBA" id="ARBA00022982"/>
    </source>
</evidence>
<keyword evidence="4" id="KW-0249">Electron transport</keyword>
<evidence type="ECO:0000256" key="2">
    <source>
        <dbReference type="ARBA" id="ARBA00022617"/>
    </source>
</evidence>
<dbReference type="InterPro" id="IPR009056">
    <property type="entry name" value="Cyt_c-like_dom"/>
</dbReference>
<dbReference type="Gene3D" id="2.120.10.30">
    <property type="entry name" value="TolB, C-terminal domain"/>
    <property type="match status" value="1"/>
</dbReference>
<dbReference type="EMBL" id="FSRC01000001">
    <property type="protein sequence ID" value="SIN83553.1"/>
    <property type="molecule type" value="Genomic_DNA"/>
</dbReference>
<feature type="domain" description="Cytochrome c" evidence="8">
    <location>
        <begin position="565"/>
        <end position="648"/>
    </location>
</feature>
<evidence type="ECO:0000256" key="3">
    <source>
        <dbReference type="ARBA" id="ARBA00022723"/>
    </source>
</evidence>
<dbReference type="InterPro" id="IPR011042">
    <property type="entry name" value="6-blade_b-propeller_TolB-like"/>
</dbReference>
<dbReference type="Proteomes" id="UP000185221">
    <property type="component" value="Unassembled WGS sequence"/>
</dbReference>
<feature type="binding site" description="covalent" evidence="6">
    <location>
        <position position="579"/>
    </location>
    <ligand>
        <name>heme c</name>
        <dbReference type="ChEBI" id="CHEBI:61717"/>
    </ligand>
</feature>
<keyword evidence="7" id="KW-0732">Signal</keyword>
<dbReference type="InterPro" id="IPR011041">
    <property type="entry name" value="Quinoprot_gluc/sorb_DH_b-prop"/>
</dbReference>
<dbReference type="InterPro" id="IPR002324">
    <property type="entry name" value="Cyt_c_ID"/>
</dbReference>
<evidence type="ECO:0000256" key="5">
    <source>
        <dbReference type="ARBA" id="ARBA00023004"/>
    </source>
</evidence>
<name>A0A1N6EKK2_9BACT</name>
<keyword evidence="5 6" id="KW-0408">Iron</keyword>
<dbReference type="SUPFAM" id="SSF46626">
    <property type="entry name" value="Cytochrome c"/>
    <property type="match status" value="1"/>
</dbReference>
<keyword evidence="2 6" id="KW-0349">Heme</keyword>
<feature type="signal peptide" evidence="7">
    <location>
        <begin position="1"/>
        <end position="34"/>
    </location>
</feature>
<evidence type="ECO:0000256" key="6">
    <source>
        <dbReference type="PIRSR" id="PIRSR602324-1"/>
    </source>
</evidence>
<dbReference type="GO" id="GO:0009055">
    <property type="term" value="F:electron transfer activity"/>
    <property type="evidence" value="ECO:0007669"/>
    <property type="project" value="InterPro"/>
</dbReference>
<keyword evidence="3 6" id="KW-0479">Metal-binding</keyword>
<organism evidence="9 10">
    <name type="scientific">Algoriphagus halophilus</name>
    <dbReference type="NCBI Taxonomy" id="226505"/>
    <lineage>
        <taxon>Bacteria</taxon>
        <taxon>Pseudomonadati</taxon>
        <taxon>Bacteroidota</taxon>
        <taxon>Cytophagia</taxon>
        <taxon>Cytophagales</taxon>
        <taxon>Cyclobacteriaceae</taxon>
        <taxon>Algoriphagus</taxon>
    </lineage>
</organism>
<dbReference type="STRING" id="226505.SAMN05444394_2257"/>
<evidence type="ECO:0000256" key="1">
    <source>
        <dbReference type="ARBA" id="ARBA00022448"/>
    </source>
</evidence>
<dbReference type="PANTHER" id="PTHR33546:SF1">
    <property type="entry name" value="LARGE, MULTIFUNCTIONAL SECRETED PROTEIN"/>
    <property type="match status" value="1"/>
</dbReference>
<sequence>MLFYSKSGQKMKKMNLKRWILAAMSVACINTTFAQESPKEEDYFKITRVPAPEGLLLEVGGLTMLPNGNLGVSTRRGDVFVVENPTSSRPYFRKFASGLHEALGLHYEDGAFYAVQRGELTKMVDTNGDDQADVYETVAAWPLSAHYHEYSFGPKVAADGSFIVTTNVAFGDQEWWRGESRVPYRGWTLKVHRDGTIEPYATGMRSPAGVNVLNGDVFYTENQGDYQGSGGLWHLEKGDFSGHPAGLRWSGLPNSPIAITSEEFDKVVDPQKVKDENGRYIKPENVVDDNFVTLYEAKKSLPAIKLPAVWFPYGVHGISTSEPILIPEGFYGPFAGQLLVGDQGQSKIMRVVLEKVKGEYQGASIDFRNGFQSGVLRMAFADDQSLFVGETNRGWGSAGDANEGLQRLVWNRELPFEMRTVKAKVDGFEIEFTKPVNKESAEDLSSYEVSSYTYKYHPVYGSPPVRNMEHEILGVEVSEDGMKVRIAVKDMKQYHVHKISLPGIREASDSHELIHPDAYYTLNNIPDGTKMVIKPKPVPVVEEKAAPKKETPAPAKVVAAAEAIPTEAEIKTLLAKNTCTACHAADKKVVGPAFKDVAERGYTPEQIVELIYNPKPENWPGYATPMAPMPQVKREDALKIARWINSLK</sequence>
<accession>A0A1N6EKK2</accession>
<dbReference type="Gene3D" id="1.10.760.10">
    <property type="entry name" value="Cytochrome c-like domain"/>
    <property type="match status" value="1"/>
</dbReference>
<evidence type="ECO:0000256" key="7">
    <source>
        <dbReference type="SAM" id="SignalP"/>
    </source>
</evidence>
<dbReference type="GO" id="GO:0020037">
    <property type="term" value="F:heme binding"/>
    <property type="evidence" value="ECO:0007669"/>
    <property type="project" value="InterPro"/>
</dbReference>
<dbReference type="Pfam" id="PF00034">
    <property type="entry name" value="Cytochrom_C"/>
    <property type="match status" value="1"/>
</dbReference>